<organism evidence="1 2">
    <name type="scientific">Pseudomonas synxantha</name>
    <dbReference type="NCBI Taxonomy" id="47883"/>
    <lineage>
        <taxon>Bacteria</taxon>
        <taxon>Pseudomonadati</taxon>
        <taxon>Pseudomonadota</taxon>
        <taxon>Gammaproteobacteria</taxon>
        <taxon>Pseudomonadales</taxon>
        <taxon>Pseudomonadaceae</taxon>
        <taxon>Pseudomonas</taxon>
    </lineage>
</organism>
<evidence type="ECO:0000313" key="2">
    <source>
        <dbReference type="Proteomes" id="UP001259420"/>
    </source>
</evidence>
<sequence length="67" mass="7086">MMYSLPVLLAAMFVFEPHVPSLTDTGGLLSIVRTNGARDGRKGELKLMSTPATTSSRGGGLFALCFP</sequence>
<gene>
    <name evidence="1" type="ORF">J2X87_002512</name>
</gene>
<keyword evidence="2" id="KW-1185">Reference proteome</keyword>
<dbReference type="Proteomes" id="UP001259420">
    <property type="component" value="Unassembled WGS sequence"/>
</dbReference>
<reference evidence="1" key="1">
    <citation type="submission" date="2023-07" db="EMBL/GenBank/DDBJ databases">
        <title>Sorghum-associated microbial communities from plants grown in Nebraska, USA.</title>
        <authorList>
            <person name="Schachtman D."/>
        </authorList>
    </citation>
    <scope>NUCLEOTIDE SEQUENCE</scope>
    <source>
        <strain evidence="1">BE46</strain>
    </source>
</reference>
<name>A0ACC6JMF7_9PSED</name>
<dbReference type="EMBL" id="JAVDSD010000004">
    <property type="protein sequence ID" value="MDR6607442.1"/>
    <property type="molecule type" value="Genomic_DNA"/>
</dbReference>
<accession>A0ACC6JMF7</accession>
<protein>
    <submittedName>
        <fullName evidence="1">Uncharacterized protein</fullName>
    </submittedName>
</protein>
<evidence type="ECO:0000313" key="1">
    <source>
        <dbReference type="EMBL" id="MDR6607442.1"/>
    </source>
</evidence>
<comment type="caution">
    <text evidence="1">The sequence shown here is derived from an EMBL/GenBank/DDBJ whole genome shotgun (WGS) entry which is preliminary data.</text>
</comment>
<proteinExistence type="predicted"/>